<evidence type="ECO:0000313" key="2">
    <source>
        <dbReference type="EMBL" id="KAL0439395.1"/>
    </source>
</evidence>
<dbReference type="Gene3D" id="3.30.70.270">
    <property type="match status" value="2"/>
</dbReference>
<evidence type="ECO:0000259" key="1">
    <source>
        <dbReference type="Pfam" id="PF17919"/>
    </source>
</evidence>
<dbReference type="SUPFAM" id="SSF56672">
    <property type="entry name" value="DNA/RNA polymerases"/>
    <property type="match status" value="1"/>
</dbReference>
<dbReference type="PANTHER" id="PTHR48475">
    <property type="entry name" value="RIBONUCLEASE H"/>
    <property type="match status" value="1"/>
</dbReference>
<organism evidence="2">
    <name type="scientific">Sesamum latifolium</name>
    <dbReference type="NCBI Taxonomy" id="2727402"/>
    <lineage>
        <taxon>Eukaryota</taxon>
        <taxon>Viridiplantae</taxon>
        <taxon>Streptophyta</taxon>
        <taxon>Embryophyta</taxon>
        <taxon>Tracheophyta</taxon>
        <taxon>Spermatophyta</taxon>
        <taxon>Magnoliopsida</taxon>
        <taxon>eudicotyledons</taxon>
        <taxon>Gunneridae</taxon>
        <taxon>Pentapetalae</taxon>
        <taxon>asterids</taxon>
        <taxon>lamiids</taxon>
        <taxon>Lamiales</taxon>
        <taxon>Pedaliaceae</taxon>
        <taxon>Sesamum</taxon>
    </lineage>
</organism>
<comment type="caution">
    <text evidence="2">The sequence shown here is derived from an EMBL/GenBank/DDBJ whole genome shotgun (WGS) entry which is preliminary data.</text>
</comment>
<accession>A0AAW2WGT6</accession>
<dbReference type="Pfam" id="PF17919">
    <property type="entry name" value="RT_RNaseH_2"/>
    <property type="match status" value="1"/>
</dbReference>
<dbReference type="EMBL" id="JACGWN010000008">
    <property type="protein sequence ID" value="KAL0439395.1"/>
    <property type="molecule type" value="Genomic_DNA"/>
</dbReference>
<proteinExistence type="predicted"/>
<dbReference type="InterPro" id="IPR041577">
    <property type="entry name" value="RT_RNaseH_2"/>
</dbReference>
<sequence length="474" mass="53832">MSEETKKEIVLCLQRNADIFAWAPQDLEGIGPKVITHYLNVDPSIKDLNKACPKDFYPLPRIDQLVDSTSGCELLSMMDASQGFRQIMLAPEDRKKEIQTKTQPSQMCVWSTRRSFSGFMVTQRGIEANPLKIKAILDMKASTCVNEVQRLTGRIATLSRFISKAAEKSLPFFKVLRKEKTFEWDAPWKKAYEELKSYLAGLPLLVKPSPGDTIYLYLLATSQAVGSVLIREEEGKHMPIYYVSKTNTPLKQTLGKPETSERLVKWAVELSEYDISYVPRTTIKAQALADFVSKLAGISIEDASRTKRGYFMWMGHPQSKIKELKTSFNHFQTIQIPREENIKADCLSKLASALEDFQTRQITIQYLPGARDPLAVQPITSGEDWRTPVIRWLEEGHLPDNWWEATRLKHEPLVSCFKGAPSTKDPIHTPYSGACPKKKESTSSKRDIVDVVEHTQAHGFWSIRPYEQDTSGQL</sequence>
<dbReference type="InterPro" id="IPR043128">
    <property type="entry name" value="Rev_trsase/Diguanyl_cyclase"/>
</dbReference>
<gene>
    <name evidence="2" type="ORF">Slati_2422500</name>
</gene>
<reference evidence="2" key="1">
    <citation type="submission" date="2020-06" db="EMBL/GenBank/DDBJ databases">
        <authorList>
            <person name="Li T."/>
            <person name="Hu X."/>
            <person name="Zhang T."/>
            <person name="Song X."/>
            <person name="Zhang H."/>
            <person name="Dai N."/>
            <person name="Sheng W."/>
            <person name="Hou X."/>
            <person name="Wei L."/>
        </authorList>
    </citation>
    <scope>NUCLEOTIDE SEQUENCE</scope>
    <source>
        <strain evidence="2">KEN1</strain>
        <tissue evidence="2">Leaf</tissue>
    </source>
</reference>
<dbReference type="PANTHER" id="PTHR48475:SF2">
    <property type="entry name" value="RIBONUCLEASE H"/>
    <property type="match status" value="1"/>
</dbReference>
<dbReference type="AlphaFoldDB" id="A0AAW2WGT6"/>
<reference evidence="2" key="2">
    <citation type="journal article" date="2024" name="Plant">
        <title>Genomic evolution and insights into agronomic trait innovations of Sesamum species.</title>
        <authorList>
            <person name="Miao H."/>
            <person name="Wang L."/>
            <person name="Qu L."/>
            <person name="Liu H."/>
            <person name="Sun Y."/>
            <person name="Le M."/>
            <person name="Wang Q."/>
            <person name="Wei S."/>
            <person name="Zheng Y."/>
            <person name="Lin W."/>
            <person name="Duan Y."/>
            <person name="Cao H."/>
            <person name="Xiong S."/>
            <person name="Wang X."/>
            <person name="Wei L."/>
            <person name="Li C."/>
            <person name="Ma Q."/>
            <person name="Ju M."/>
            <person name="Zhao R."/>
            <person name="Li G."/>
            <person name="Mu C."/>
            <person name="Tian Q."/>
            <person name="Mei H."/>
            <person name="Zhang T."/>
            <person name="Gao T."/>
            <person name="Zhang H."/>
        </authorList>
    </citation>
    <scope>NUCLEOTIDE SEQUENCE</scope>
    <source>
        <strain evidence="2">KEN1</strain>
    </source>
</reference>
<protein>
    <recommendedName>
        <fullName evidence="1">Reverse transcriptase/retrotransposon-derived protein RNase H-like domain-containing protein</fullName>
    </recommendedName>
</protein>
<feature type="domain" description="Reverse transcriptase/retrotransposon-derived protein RNase H-like" evidence="1">
    <location>
        <begin position="184"/>
        <end position="255"/>
    </location>
</feature>
<dbReference type="InterPro" id="IPR043502">
    <property type="entry name" value="DNA/RNA_pol_sf"/>
</dbReference>
<name>A0AAW2WGT6_9LAMI</name>